<dbReference type="InterPro" id="IPR051785">
    <property type="entry name" value="MMCE/EMCE_epimerase"/>
</dbReference>
<keyword evidence="2" id="KW-0479">Metal-binding</keyword>
<dbReference type="Proteomes" id="UP000324021">
    <property type="component" value="Unassembled WGS sequence"/>
</dbReference>
<dbReference type="EMBL" id="FMZP01000022">
    <property type="protein sequence ID" value="SDD42195.1"/>
    <property type="molecule type" value="Genomic_DNA"/>
</dbReference>
<evidence type="ECO:0000259" key="4">
    <source>
        <dbReference type="PROSITE" id="PS51819"/>
    </source>
</evidence>
<dbReference type="Gene3D" id="3.10.180.10">
    <property type="entry name" value="2,3-Dihydroxybiphenyl 1,2-Dioxygenase, domain 1"/>
    <property type="match status" value="1"/>
</dbReference>
<accession>A0A1I0IPJ8</accession>
<evidence type="ECO:0000313" key="8">
    <source>
        <dbReference type="Proteomes" id="UP000324021"/>
    </source>
</evidence>
<comment type="similarity">
    <text evidence="1">Belongs to the methylmalonyl-CoA epimerase family.</text>
</comment>
<evidence type="ECO:0000313" key="7">
    <source>
        <dbReference type="Proteomes" id="UP000199320"/>
    </source>
</evidence>
<organism evidence="6 7">
    <name type="scientific">Natrinema hispanicum</name>
    <dbReference type="NCBI Taxonomy" id="392421"/>
    <lineage>
        <taxon>Archaea</taxon>
        <taxon>Methanobacteriati</taxon>
        <taxon>Methanobacteriota</taxon>
        <taxon>Stenosarchaea group</taxon>
        <taxon>Halobacteria</taxon>
        <taxon>Halobacteriales</taxon>
        <taxon>Natrialbaceae</taxon>
        <taxon>Natrinema</taxon>
    </lineage>
</organism>
<proteinExistence type="inferred from homology"/>
<dbReference type="InterPro" id="IPR037523">
    <property type="entry name" value="VOC_core"/>
</dbReference>
<dbReference type="GO" id="GO:0004493">
    <property type="term" value="F:methylmalonyl-CoA epimerase activity"/>
    <property type="evidence" value="ECO:0007669"/>
    <property type="project" value="TreeGrafter"/>
</dbReference>
<evidence type="ECO:0000313" key="6">
    <source>
        <dbReference type="EMBL" id="SET98381.1"/>
    </source>
</evidence>
<feature type="coiled-coil region" evidence="3">
    <location>
        <begin position="77"/>
        <end position="104"/>
    </location>
</feature>
<dbReference type="SUPFAM" id="SSF54593">
    <property type="entry name" value="Glyoxalase/Bleomycin resistance protein/Dihydroxybiphenyl dioxygenase"/>
    <property type="match status" value="1"/>
</dbReference>
<dbReference type="GO" id="GO:0046491">
    <property type="term" value="P:L-methylmalonyl-CoA metabolic process"/>
    <property type="evidence" value="ECO:0007669"/>
    <property type="project" value="TreeGrafter"/>
</dbReference>
<name>A0A1I0IPJ8_9EURY</name>
<protein>
    <submittedName>
        <fullName evidence="6">Methylmalonyl-CoA epimerase</fullName>
    </submittedName>
</protein>
<dbReference type="AlphaFoldDB" id="A0A1I0IPJ8"/>
<keyword evidence="3" id="KW-0175">Coiled coil</keyword>
<dbReference type="PROSITE" id="PS51819">
    <property type="entry name" value="VOC"/>
    <property type="match status" value="1"/>
</dbReference>
<evidence type="ECO:0000256" key="3">
    <source>
        <dbReference type="SAM" id="Coils"/>
    </source>
</evidence>
<dbReference type="PANTHER" id="PTHR43048">
    <property type="entry name" value="METHYLMALONYL-COA EPIMERASE"/>
    <property type="match status" value="1"/>
</dbReference>
<dbReference type="InterPro" id="IPR017515">
    <property type="entry name" value="MeMalonyl-CoA_epimerase"/>
</dbReference>
<evidence type="ECO:0000256" key="2">
    <source>
        <dbReference type="ARBA" id="ARBA00022723"/>
    </source>
</evidence>
<dbReference type="GO" id="GO:0046872">
    <property type="term" value="F:metal ion binding"/>
    <property type="evidence" value="ECO:0007669"/>
    <property type="project" value="UniProtKB-KW"/>
</dbReference>
<gene>
    <name evidence="6" type="ORF">SAMN04488694_1236</name>
    <name evidence="5" type="ORF">SAMN05192552_102234</name>
</gene>
<dbReference type="CDD" id="cd07249">
    <property type="entry name" value="MMCE"/>
    <property type="match status" value="1"/>
</dbReference>
<evidence type="ECO:0000313" key="5">
    <source>
        <dbReference type="EMBL" id="SDD42195.1"/>
    </source>
</evidence>
<evidence type="ECO:0000256" key="1">
    <source>
        <dbReference type="ARBA" id="ARBA00009308"/>
    </source>
</evidence>
<dbReference type="OrthoDB" id="6161at2157"/>
<dbReference type="Pfam" id="PF13669">
    <property type="entry name" value="Glyoxalase_4"/>
    <property type="match status" value="1"/>
</dbReference>
<reference evidence="7 8" key="2">
    <citation type="submission" date="2016-10" db="EMBL/GenBank/DDBJ databases">
        <authorList>
            <person name="Varghese N."/>
            <person name="Submissions S."/>
        </authorList>
    </citation>
    <scope>NUCLEOTIDE SEQUENCE [LARGE SCALE GENOMIC DNA]</scope>
    <source>
        <strain evidence="5 8">CDM_1</strain>
        <strain evidence="7">CDM_6</strain>
    </source>
</reference>
<feature type="domain" description="VOC" evidence="4">
    <location>
        <begin position="4"/>
        <end position="133"/>
    </location>
</feature>
<dbReference type="PANTHER" id="PTHR43048:SF3">
    <property type="entry name" value="METHYLMALONYL-COA EPIMERASE, MITOCHONDRIAL"/>
    <property type="match status" value="1"/>
</dbReference>
<sequence>MVSKIDHLGVLVDDIDHNRSLFERLGLAVGTVERVPSFGVEIAFIRVGESLIELVEPIDPDSGLAADLEAADQTAMLHHLAFRVDDLEGQLAELRRAGVALADEKPRQGAGDASVAFLERRAANGVRVELVERENDLTLS</sequence>
<dbReference type="EMBL" id="FOIC01000023">
    <property type="protein sequence ID" value="SET98381.1"/>
    <property type="molecule type" value="Genomic_DNA"/>
</dbReference>
<dbReference type="RefSeq" id="WP_092934722.1">
    <property type="nucleotide sequence ID" value="NZ_FMZP01000022.1"/>
</dbReference>
<reference evidence="6" key="1">
    <citation type="submission" date="2016-10" db="EMBL/GenBank/DDBJ databases">
        <authorList>
            <person name="de Groot N.N."/>
        </authorList>
    </citation>
    <scope>NUCLEOTIDE SEQUENCE [LARGE SCALE GENOMIC DNA]</scope>
    <source>
        <strain evidence="6">CDM_6</strain>
    </source>
</reference>
<dbReference type="Proteomes" id="UP000199320">
    <property type="component" value="Unassembled WGS sequence"/>
</dbReference>
<dbReference type="STRING" id="392421.SAMN04488694_1236"/>
<keyword evidence="7" id="KW-1185">Reference proteome</keyword>
<dbReference type="InterPro" id="IPR029068">
    <property type="entry name" value="Glyas_Bleomycin-R_OHBP_Dase"/>
</dbReference>